<accession>A0A672HYZ1</accession>
<dbReference type="InParanoid" id="A0A672HYZ1"/>
<keyword evidence="3" id="KW-1185">Reference proteome</keyword>
<dbReference type="Proteomes" id="UP000472267">
    <property type="component" value="Chromosome 11"/>
</dbReference>
<evidence type="ECO:0000313" key="2">
    <source>
        <dbReference type="Ensembl" id="ENSSFAP00005034488.1"/>
    </source>
</evidence>
<proteinExistence type="predicted"/>
<organism evidence="2 3">
    <name type="scientific">Salarias fasciatus</name>
    <name type="common">Jewelled blenny</name>
    <name type="synonym">Blennius fasciatus</name>
    <dbReference type="NCBI Taxonomy" id="181472"/>
    <lineage>
        <taxon>Eukaryota</taxon>
        <taxon>Metazoa</taxon>
        <taxon>Chordata</taxon>
        <taxon>Craniata</taxon>
        <taxon>Vertebrata</taxon>
        <taxon>Euteleostomi</taxon>
        <taxon>Actinopterygii</taxon>
        <taxon>Neopterygii</taxon>
        <taxon>Teleostei</taxon>
        <taxon>Neoteleostei</taxon>
        <taxon>Acanthomorphata</taxon>
        <taxon>Ovalentaria</taxon>
        <taxon>Blenniimorphae</taxon>
        <taxon>Blenniiformes</taxon>
        <taxon>Blennioidei</taxon>
        <taxon>Blenniidae</taxon>
        <taxon>Salariinae</taxon>
        <taxon>Salarias</taxon>
    </lineage>
</organism>
<reference evidence="2" key="3">
    <citation type="submission" date="2025-09" db="UniProtKB">
        <authorList>
            <consortium name="Ensembl"/>
        </authorList>
    </citation>
    <scope>IDENTIFICATION</scope>
</reference>
<reference evidence="2" key="1">
    <citation type="submission" date="2019-06" db="EMBL/GenBank/DDBJ databases">
        <authorList>
            <consortium name="Wellcome Sanger Institute Data Sharing"/>
        </authorList>
    </citation>
    <scope>NUCLEOTIDE SEQUENCE [LARGE SCALE GENOMIC DNA]</scope>
</reference>
<dbReference type="Ensembl" id="ENSSFAT00005035788.1">
    <property type="protein sequence ID" value="ENSSFAP00005034488.1"/>
    <property type="gene ID" value="ENSSFAG00005017511.1"/>
</dbReference>
<dbReference type="AlphaFoldDB" id="A0A672HYZ1"/>
<keyword evidence="1" id="KW-0732">Signal</keyword>
<evidence type="ECO:0000256" key="1">
    <source>
        <dbReference type="SAM" id="SignalP"/>
    </source>
</evidence>
<evidence type="ECO:0000313" key="3">
    <source>
        <dbReference type="Proteomes" id="UP000472267"/>
    </source>
</evidence>
<dbReference type="OMA" id="ARHMSNK"/>
<sequence length="145" mass="15629">MRGFQAALALLVLALLALTVPSPSNGQYMSGTALNQLYNSPGYQAERMRRPLGRLSFSMGPISHSGVRVTLADNSQFLIHKGDDYGISSQTVVTPAGEMTDRWSVVESKDFAGQKTVGDFVAAGGSDYKLLFDNCHHGAGRMMDQ</sequence>
<name>A0A672HYZ1_SALFA</name>
<feature type="signal peptide" evidence="1">
    <location>
        <begin position="1"/>
        <end position="26"/>
    </location>
</feature>
<reference evidence="2" key="2">
    <citation type="submission" date="2025-08" db="UniProtKB">
        <authorList>
            <consortium name="Ensembl"/>
        </authorList>
    </citation>
    <scope>IDENTIFICATION</scope>
</reference>
<protein>
    <submittedName>
        <fullName evidence="2">Uncharacterized protein</fullName>
    </submittedName>
</protein>
<feature type="chain" id="PRO_5025478024" evidence="1">
    <location>
        <begin position="27"/>
        <end position="145"/>
    </location>
</feature>